<organism evidence="6 7">
    <name type="scientific">Nocardiopsis composta</name>
    <dbReference type="NCBI Taxonomy" id="157465"/>
    <lineage>
        <taxon>Bacteria</taxon>
        <taxon>Bacillati</taxon>
        <taxon>Actinomycetota</taxon>
        <taxon>Actinomycetes</taxon>
        <taxon>Streptosporangiales</taxon>
        <taxon>Nocardiopsidaceae</taxon>
        <taxon>Nocardiopsis</taxon>
    </lineage>
</organism>
<evidence type="ECO:0000259" key="4">
    <source>
        <dbReference type="Pfam" id="PF02558"/>
    </source>
</evidence>
<dbReference type="PANTHER" id="PTHR21708">
    <property type="entry name" value="PROBABLE 2-DEHYDROPANTOATE 2-REDUCTASE"/>
    <property type="match status" value="1"/>
</dbReference>
<dbReference type="RefSeq" id="WP_184399381.1">
    <property type="nucleotide sequence ID" value="NZ_BAAAJD010000068.1"/>
</dbReference>
<dbReference type="Pfam" id="PF08546">
    <property type="entry name" value="ApbA_C"/>
    <property type="match status" value="1"/>
</dbReference>
<dbReference type="AlphaFoldDB" id="A0A7W8QUD0"/>
<dbReference type="EC" id="1.1.1.169" evidence="6"/>
<keyword evidence="3 6" id="KW-0560">Oxidoreductase</keyword>
<protein>
    <submittedName>
        <fullName evidence="6">2-dehydropantoate 2-reductase</fullName>
        <ecNumber evidence="6">1.1.1.169</ecNumber>
    </submittedName>
</protein>
<dbReference type="InterPro" id="IPR013752">
    <property type="entry name" value="KPA_reductase"/>
</dbReference>
<dbReference type="Proteomes" id="UP000572635">
    <property type="component" value="Unassembled WGS sequence"/>
</dbReference>
<name>A0A7W8QUD0_9ACTN</name>
<dbReference type="GO" id="GO:0005737">
    <property type="term" value="C:cytoplasm"/>
    <property type="evidence" value="ECO:0007669"/>
    <property type="project" value="TreeGrafter"/>
</dbReference>
<dbReference type="FunFam" id="3.40.50.720:FF:000307">
    <property type="entry name" value="2-dehydropantoate 2-reductase"/>
    <property type="match status" value="1"/>
</dbReference>
<evidence type="ECO:0000256" key="3">
    <source>
        <dbReference type="ARBA" id="ARBA00023002"/>
    </source>
</evidence>
<dbReference type="NCBIfam" id="NF005089">
    <property type="entry name" value="PRK06522.1-4"/>
    <property type="match status" value="1"/>
</dbReference>
<dbReference type="InterPro" id="IPR036291">
    <property type="entry name" value="NAD(P)-bd_dom_sf"/>
</dbReference>
<comment type="caution">
    <text evidence="6">The sequence shown here is derived from an EMBL/GenBank/DDBJ whole genome shotgun (WGS) entry which is preliminary data.</text>
</comment>
<comment type="similarity">
    <text evidence="1">Belongs to the ketopantoate reductase family.</text>
</comment>
<dbReference type="PANTHER" id="PTHR21708:SF45">
    <property type="entry name" value="2-DEHYDROPANTOATE 2-REDUCTASE"/>
    <property type="match status" value="1"/>
</dbReference>
<keyword evidence="2" id="KW-0521">NADP</keyword>
<dbReference type="InterPro" id="IPR013328">
    <property type="entry name" value="6PGD_dom2"/>
</dbReference>
<reference evidence="6 7" key="1">
    <citation type="submission" date="2020-08" db="EMBL/GenBank/DDBJ databases">
        <title>Sequencing the genomes of 1000 actinobacteria strains.</title>
        <authorList>
            <person name="Klenk H.-P."/>
        </authorList>
    </citation>
    <scope>NUCLEOTIDE SEQUENCE [LARGE SCALE GENOMIC DNA]</scope>
    <source>
        <strain evidence="6 7">DSM 44551</strain>
    </source>
</reference>
<dbReference type="Gene3D" id="3.40.50.720">
    <property type="entry name" value="NAD(P)-binding Rossmann-like Domain"/>
    <property type="match status" value="1"/>
</dbReference>
<dbReference type="EMBL" id="JACHDB010000002">
    <property type="protein sequence ID" value="MBB5436098.1"/>
    <property type="molecule type" value="Genomic_DNA"/>
</dbReference>
<dbReference type="Pfam" id="PF02558">
    <property type="entry name" value="ApbA"/>
    <property type="match status" value="1"/>
</dbReference>
<dbReference type="FunFam" id="1.10.1040.10:FF:000017">
    <property type="entry name" value="2-dehydropantoate 2-reductase"/>
    <property type="match status" value="1"/>
</dbReference>
<dbReference type="InterPro" id="IPR051402">
    <property type="entry name" value="KPR-Related"/>
</dbReference>
<evidence type="ECO:0000313" key="7">
    <source>
        <dbReference type="Proteomes" id="UP000572635"/>
    </source>
</evidence>
<dbReference type="GO" id="GO:0008677">
    <property type="term" value="F:2-dehydropantoate 2-reductase activity"/>
    <property type="evidence" value="ECO:0007669"/>
    <property type="project" value="UniProtKB-EC"/>
</dbReference>
<dbReference type="SUPFAM" id="SSF48179">
    <property type="entry name" value="6-phosphogluconate dehydrogenase C-terminal domain-like"/>
    <property type="match status" value="1"/>
</dbReference>
<feature type="domain" description="Ketopantoate reductase N-terminal" evidence="4">
    <location>
        <begin position="3"/>
        <end position="104"/>
    </location>
</feature>
<dbReference type="SUPFAM" id="SSF51735">
    <property type="entry name" value="NAD(P)-binding Rossmann-fold domains"/>
    <property type="match status" value="1"/>
</dbReference>
<dbReference type="InterPro" id="IPR013332">
    <property type="entry name" value="KPR_N"/>
</dbReference>
<sequence>MRIAVLGAGAIGAYAGAALHRGGAEVHLIARGPHLEALRSGGVRVLSPRGDFTAHPPATDDPAEVGPVDYVLLGLKAQHYADCGPLLAPLLGPDTAVVAAQNGIPWWYFHGFDGPLAGRRVEAADPGGAVSAAVPPERAIGCVVYAATEIERPGVIRHMEGTRFSIGEPDRTVSQRCLDFSAAMTAGGLKCPVEPDIREDVWVKLMGNVVFNPLSALTRSTMAQICAAGGTAATARAMMRETLDVAARLGVHPSVSIDRRMAGAARAGDHRTSTLHDVERGRPMELDVILSAVVELADATGAEVPTLRTVDALARLLNDRLQEGSVAPTAPVRAAAPAGCPGRTLAPRHNG</sequence>
<proteinExistence type="inferred from homology"/>
<dbReference type="Gene3D" id="1.10.1040.10">
    <property type="entry name" value="N-(1-d-carboxylethyl)-l-norvaline Dehydrogenase, domain 2"/>
    <property type="match status" value="1"/>
</dbReference>
<evidence type="ECO:0000256" key="2">
    <source>
        <dbReference type="ARBA" id="ARBA00022857"/>
    </source>
</evidence>
<evidence type="ECO:0000256" key="1">
    <source>
        <dbReference type="ARBA" id="ARBA00007870"/>
    </source>
</evidence>
<dbReference type="InterPro" id="IPR008927">
    <property type="entry name" value="6-PGluconate_DH-like_C_sf"/>
</dbReference>
<gene>
    <name evidence="6" type="ORF">HDA36_006246</name>
</gene>
<keyword evidence="7" id="KW-1185">Reference proteome</keyword>
<evidence type="ECO:0000259" key="5">
    <source>
        <dbReference type="Pfam" id="PF08546"/>
    </source>
</evidence>
<feature type="domain" description="Ketopantoate reductase C-terminal" evidence="5">
    <location>
        <begin position="196"/>
        <end position="316"/>
    </location>
</feature>
<accession>A0A7W8QUD0</accession>
<evidence type="ECO:0000313" key="6">
    <source>
        <dbReference type="EMBL" id="MBB5436098.1"/>
    </source>
</evidence>